<keyword evidence="3" id="KW-0479">Metal-binding</keyword>
<comment type="cofactor">
    <cofactor evidence="1">
        <name>Fe(2+)</name>
        <dbReference type="ChEBI" id="CHEBI:29033"/>
    </cofactor>
</comment>
<evidence type="ECO:0000256" key="5">
    <source>
        <dbReference type="ARBA" id="ARBA00023002"/>
    </source>
</evidence>
<dbReference type="InterPro" id="IPR003819">
    <property type="entry name" value="TauD/TfdA-like"/>
</dbReference>
<evidence type="ECO:0000313" key="10">
    <source>
        <dbReference type="EMBL" id="SPQ24281.1"/>
    </source>
</evidence>
<evidence type="ECO:0000256" key="3">
    <source>
        <dbReference type="ARBA" id="ARBA00022723"/>
    </source>
</evidence>
<feature type="region of interest" description="Disordered" evidence="7">
    <location>
        <begin position="64"/>
        <end position="136"/>
    </location>
</feature>
<feature type="compositionally biased region" description="Basic residues" evidence="7">
    <location>
        <begin position="116"/>
        <end position="127"/>
    </location>
</feature>
<evidence type="ECO:0000256" key="6">
    <source>
        <dbReference type="ARBA" id="ARBA00023004"/>
    </source>
</evidence>
<organism evidence="10 11">
    <name type="scientific">Thermothielavioides terrestris</name>
    <dbReference type="NCBI Taxonomy" id="2587410"/>
    <lineage>
        <taxon>Eukaryota</taxon>
        <taxon>Fungi</taxon>
        <taxon>Dikarya</taxon>
        <taxon>Ascomycota</taxon>
        <taxon>Pezizomycotina</taxon>
        <taxon>Sordariomycetes</taxon>
        <taxon>Sordariomycetidae</taxon>
        <taxon>Sordariales</taxon>
        <taxon>Chaetomiaceae</taxon>
        <taxon>Thermothielavioides</taxon>
    </lineage>
</organism>
<accession>A0A3S4F109</accession>
<comment type="similarity">
    <text evidence="2">Belongs to the gamma-BBH/TMLD family.</text>
</comment>
<protein>
    <submittedName>
        <fullName evidence="10">0d8140cd-6ee7-4f64-ba6a-436e89832011</fullName>
    </submittedName>
</protein>
<reference evidence="10 11" key="1">
    <citation type="submission" date="2018-04" db="EMBL/GenBank/DDBJ databases">
        <authorList>
            <person name="Huttner S."/>
            <person name="Dainat J."/>
        </authorList>
    </citation>
    <scope>NUCLEOTIDE SEQUENCE [LARGE SCALE GENOMIC DNA]</scope>
</reference>
<keyword evidence="5" id="KW-0560">Oxidoreductase</keyword>
<dbReference type="Proteomes" id="UP000289323">
    <property type="component" value="Unassembled WGS sequence"/>
</dbReference>
<feature type="compositionally biased region" description="Low complexity" evidence="7">
    <location>
        <begin position="549"/>
        <end position="568"/>
    </location>
</feature>
<proteinExistence type="inferred from homology"/>
<dbReference type="Pfam" id="PF02668">
    <property type="entry name" value="TauD"/>
    <property type="match status" value="1"/>
</dbReference>
<dbReference type="AlphaFoldDB" id="A0A3S4F109"/>
<evidence type="ECO:0000256" key="2">
    <source>
        <dbReference type="ARBA" id="ARBA00008654"/>
    </source>
</evidence>
<dbReference type="EMBL" id="OUUZ01000013">
    <property type="protein sequence ID" value="SPQ24281.1"/>
    <property type="molecule type" value="Genomic_DNA"/>
</dbReference>
<evidence type="ECO:0000313" key="11">
    <source>
        <dbReference type="Proteomes" id="UP000289323"/>
    </source>
</evidence>
<dbReference type="InterPro" id="IPR010376">
    <property type="entry name" value="GBBH-like_N"/>
</dbReference>
<keyword evidence="6" id="KW-0408">Iron</keyword>
<dbReference type="GO" id="GO:0005739">
    <property type="term" value="C:mitochondrion"/>
    <property type="evidence" value="ECO:0007669"/>
    <property type="project" value="TreeGrafter"/>
</dbReference>
<evidence type="ECO:0000259" key="9">
    <source>
        <dbReference type="Pfam" id="PF06155"/>
    </source>
</evidence>
<dbReference type="Pfam" id="PF06155">
    <property type="entry name" value="GBBH-like_N"/>
    <property type="match status" value="1"/>
</dbReference>
<feature type="region of interest" description="Disordered" evidence="7">
    <location>
        <begin position="535"/>
        <end position="568"/>
    </location>
</feature>
<feature type="compositionally biased region" description="Basic and acidic residues" evidence="7">
    <location>
        <begin position="535"/>
        <end position="546"/>
    </location>
</feature>
<dbReference type="GO" id="GO:0046872">
    <property type="term" value="F:metal ion binding"/>
    <property type="evidence" value="ECO:0007669"/>
    <property type="project" value="UniProtKB-KW"/>
</dbReference>
<dbReference type="InterPro" id="IPR042098">
    <property type="entry name" value="TauD-like_sf"/>
</dbReference>
<feature type="domain" description="Gamma-butyrobetaine hydroxylase-like N-terminal" evidence="9">
    <location>
        <begin position="152"/>
        <end position="218"/>
    </location>
</feature>
<keyword evidence="4" id="KW-0223">Dioxygenase</keyword>
<feature type="compositionally biased region" description="Low complexity" evidence="7">
    <location>
        <begin position="65"/>
        <end position="95"/>
    </location>
</feature>
<name>A0A3S4F109_9PEZI</name>
<dbReference type="PANTHER" id="PTHR10696">
    <property type="entry name" value="GAMMA-BUTYROBETAINE HYDROXYLASE-RELATED"/>
    <property type="match status" value="1"/>
</dbReference>
<dbReference type="PANTHER" id="PTHR10696:SF25">
    <property type="entry name" value="OXIDOREDUCTASE AIM17-RELATED"/>
    <property type="match status" value="1"/>
</dbReference>
<evidence type="ECO:0000256" key="1">
    <source>
        <dbReference type="ARBA" id="ARBA00001954"/>
    </source>
</evidence>
<sequence>MAGALRVTRPAGLLAARFARAAPWALGSARLWQRGGNIQQIAAWPTTYLASQSRRGGLGLTVRCTHTTTEPSDSTPEPPSGSTAEPPSGSASEPPRATRYPKPRSGSAAKPPRATKYPRRAPRQKRHQLSEPIRTATKTGVVTRTGGTLSFVRFSDGNLPIKPTISLLWLRDACPCSFCVDPDSGQKTFSTTDVPNTPWVQHAELTDDGSLKVVWERDFLSGGQSHTSVYPAEELTAWQTDEYWIRHGNLALLPRSMPWDRAAYEALLAEGRCRVSYQDWMNQDDAFWKAFGDLRATGLIFITDVPQDEKEVERIASRIGPLQHTFYGWTWDVRSKPQAENVAYTNKFLGLHQDLLYHDPVPQLQLLHCLANDCEGGESLFSHGTHAAYQLMSRNPRVFKDLSSLKTAFGYKNGEHHYVASRCTISINPSGLPTGTRWAPPFQATFPMPSNDRQIVNLRRWKQSAKRFRKVIEAPENVFEVKLKPGECVIFNNWEVLHGRRQFDTAEGSRWLKGAYISPQTYKAAVHRFTEHLDRSGQLRAKKAEQEPAEAVPATPSESAESPASPAA</sequence>
<dbReference type="CDD" id="cd00250">
    <property type="entry name" value="CAS_like"/>
    <property type="match status" value="1"/>
</dbReference>
<dbReference type="InterPro" id="IPR038492">
    <property type="entry name" value="GBBH-like_N_sf"/>
</dbReference>
<evidence type="ECO:0000259" key="8">
    <source>
        <dbReference type="Pfam" id="PF02668"/>
    </source>
</evidence>
<feature type="domain" description="TauD/TfdA-like" evidence="8">
    <location>
        <begin position="270"/>
        <end position="516"/>
    </location>
</feature>
<dbReference type="SUPFAM" id="SSF51197">
    <property type="entry name" value="Clavaminate synthase-like"/>
    <property type="match status" value="1"/>
</dbReference>
<evidence type="ECO:0000256" key="7">
    <source>
        <dbReference type="SAM" id="MobiDB-lite"/>
    </source>
</evidence>
<gene>
    <name evidence="10" type="ORF">TT172_LOCUS6700</name>
</gene>
<dbReference type="InterPro" id="IPR050411">
    <property type="entry name" value="AlphaKG_dependent_hydroxylases"/>
</dbReference>
<evidence type="ECO:0000256" key="4">
    <source>
        <dbReference type="ARBA" id="ARBA00022964"/>
    </source>
</evidence>
<dbReference type="GO" id="GO:0016706">
    <property type="term" value="F:2-oxoglutarate-dependent dioxygenase activity"/>
    <property type="evidence" value="ECO:0007669"/>
    <property type="project" value="UniProtKB-ARBA"/>
</dbReference>
<dbReference type="Gene3D" id="3.60.130.10">
    <property type="entry name" value="Clavaminate synthase-like"/>
    <property type="match status" value="1"/>
</dbReference>
<dbReference type="GO" id="GO:0045329">
    <property type="term" value="P:carnitine biosynthetic process"/>
    <property type="evidence" value="ECO:0007669"/>
    <property type="project" value="TreeGrafter"/>
</dbReference>
<dbReference type="Gene3D" id="3.30.2020.30">
    <property type="match status" value="1"/>
</dbReference>